<name>A0ABS4E1U9_9HYPH</name>
<keyword evidence="5" id="KW-0430">Lectin</keyword>
<evidence type="ECO:0000256" key="7">
    <source>
        <dbReference type="SAM" id="SignalP"/>
    </source>
</evidence>
<comment type="similarity">
    <text evidence="2">Belongs to the BA14k family.</text>
</comment>
<evidence type="ECO:0000256" key="2">
    <source>
        <dbReference type="ARBA" id="ARBA00010270"/>
    </source>
</evidence>
<comment type="caution">
    <text evidence="8">The sequence shown here is derived from an EMBL/GenBank/DDBJ whole genome shotgun (WGS) entry which is preliminary data.</text>
</comment>
<evidence type="ECO:0000256" key="5">
    <source>
        <dbReference type="ARBA" id="ARBA00022734"/>
    </source>
</evidence>
<feature type="signal peptide" evidence="7">
    <location>
        <begin position="1"/>
        <end position="26"/>
    </location>
</feature>
<evidence type="ECO:0000256" key="6">
    <source>
        <dbReference type="ARBA" id="ARBA00025321"/>
    </source>
</evidence>
<keyword evidence="4" id="KW-1003">Cell membrane</keyword>
<organism evidence="8 9">
    <name type="scientific">Rhizobium halophytocola</name>
    <dbReference type="NCBI Taxonomy" id="735519"/>
    <lineage>
        <taxon>Bacteria</taxon>
        <taxon>Pseudomonadati</taxon>
        <taxon>Pseudomonadota</taxon>
        <taxon>Alphaproteobacteria</taxon>
        <taxon>Hyphomicrobiales</taxon>
        <taxon>Rhizobiaceae</taxon>
        <taxon>Rhizobium/Agrobacterium group</taxon>
        <taxon>Rhizobium</taxon>
    </lineage>
</organism>
<evidence type="ECO:0000313" key="9">
    <source>
        <dbReference type="Proteomes" id="UP000759443"/>
    </source>
</evidence>
<reference evidence="8 9" key="1">
    <citation type="submission" date="2021-03" db="EMBL/GenBank/DDBJ databases">
        <title>Genomic Encyclopedia of Type Strains, Phase IV (KMG-IV): sequencing the most valuable type-strain genomes for metagenomic binning, comparative biology and taxonomic classification.</title>
        <authorList>
            <person name="Goeker M."/>
        </authorList>
    </citation>
    <scope>NUCLEOTIDE SEQUENCE [LARGE SCALE GENOMIC DNA]</scope>
    <source>
        <strain evidence="8 9">DSM 21600</strain>
    </source>
</reference>
<accession>A0ABS4E1U9</accession>
<dbReference type="RefSeq" id="WP_209946757.1">
    <property type="nucleotide sequence ID" value="NZ_JAGGJU010000009.1"/>
</dbReference>
<evidence type="ECO:0000256" key="1">
    <source>
        <dbReference type="ARBA" id="ARBA00004167"/>
    </source>
</evidence>
<evidence type="ECO:0000256" key="3">
    <source>
        <dbReference type="ARBA" id="ARBA00020552"/>
    </source>
</evidence>
<feature type="chain" id="PRO_5045520882" description="Lectin-like protein BA14k" evidence="7">
    <location>
        <begin position="27"/>
        <end position="137"/>
    </location>
</feature>
<keyword evidence="7" id="KW-0732">Signal</keyword>
<dbReference type="Pfam" id="PF07886">
    <property type="entry name" value="BA14K"/>
    <property type="match status" value="1"/>
</dbReference>
<dbReference type="EMBL" id="JAGGJU010000009">
    <property type="protein sequence ID" value="MBP1851913.1"/>
    <property type="molecule type" value="Genomic_DNA"/>
</dbReference>
<dbReference type="InterPro" id="IPR012413">
    <property type="entry name" value="BA14K"/>
</dbReference>
<comment type="function">
    <text evidence="6">Has immunoglobulin-binding and hemagglutination properties, and can bind to mannose. Essential for virulence. May be involved in LPS biosynthesis or polysaccharide transport.</text>
</comment>
<keyword evidence="9" id="KW-1185">Reference proteome</keyword>
<sequence>MKRFYNIASGMALSAVLSFTSLGAAAAMPLPAISAPQAQSQNVEQVQYRYYRRHHGRHHRQYRHYRHYHRHHHSNAGAIIGGLAAGAIIGGVLATPRRSYGGSHVQWCSNRYRTYRASDNTYVPRVGVRAYCNSPYN</sequence>
<protein>
    <recommendedName>
        <fullName evidence="3">Lectin-like protein BA14k</fullName>
    </recommendedName>
</protein>
<evidence type="ECO:0000313" key="8">
    <source>
        <dbReference type="EMBL" id="MBP1851913.1"/>
    </source>
</evidence>
<evidence type="ECO:0000256" key="4">
    <source>
        <dbReference type="ARBA" id="ARBA00022475"/>
    </source>
</evidence>
<gene>
    <name evidence="8" type="ORF">J2Z17_003365</name>
</gene>
<comment type="subcellular location">
    <subcellularLocation>
        <location evidence="1">Membrane</location>
        <topology evidence="1">Single-pass membrane protein</topology>
    </subcellularLocation>
</comment>
<proteinExistence type="inferred from homology"/>
<dbReference type="Proteomes" id="UP000759443">
    <property type="component" value="Unassembled WGS sequence"/>
</dbReference>
<keyword evidence="4" id="KW-0472">Membrane</keyword>